<sequence length="177" mass="20184">MPNNLLQEIEQLESQKKPNLEEIEVVNLGSKEDVKETKIIIHLEAEIQNEFADVVATLSSIIQHPNKNYIDPIKVEIRDQHAYCFHVDEEPDGKSWYMTSGDSLKPESIKNATNSQKQALMRLANHFFINGEILYRRTPNLDLLRCVDATEATRLLEEIHAGTCGPRMNGFPLAKRS</sequence>
<organism evidence="1 2">
    <name type="scientific">Nicotiana tabacum</name>
    <name type="common">Common tobacco</name>
    <dbReference type="NCBI Taxonomy" id="4097"/>
    <lineage>
        <taxon>Eukaryota</taxon>
        <taxon>Viridiplantae</taxon>
        <taxon>Streptophyta</taxon>
        <taxon>Embryophyta</taxon>
        <taxon>Tracheophyta</taxon>
        <taxon>Spermatophyta</taxon>
        <taxon>Magnoliopsida</taxon>
        <taxon>eudicotyledons</taxon>
        <taxon>Gunneridae</taxon>
        <taxon>Pentapetalae</taxon>
        <taxon>asterids</taxon>
        <taxon>lamiids</taxon>
        <taxon>Solanales</taxon>
        <taxon>Solanaceae</taxon>
        <taxon>Nicotianoideae</taxon>
        <taxon>Nicotianeae</taxon>
        <taxon>Nicotiana</taxon>
    </lineage>
</organism>
<reference evidence="1" key="1">
    <citation type="journal article" date="2014" name="Nat. Commun.">
        <title>The tobacco genome sequence and its comparison with those of tomato and potato.</title>
        <authorList>
            <person name="Sierro N."/>
            <person name="Battey J.N."/>
            <person name="Ouadi S."/>
            <person name="Bakaher N."/>
            <person name="Bovet L."/>
            <person name="Willig A."/>
            <person name="Goepfert S."/>
            <person name="Peitsch M.C."/>
            <person name="Ivanov N.V."/>
        </authorList>
    </citation>
    <scope>NUCLEOTIDE SEQUENCE [LARGE SCALE GENOMIC DNA]</scope>
</reference>
<protein>
    <submittedName>
        <fullName evidence="2">Uncharacterized protein LOC142177139</fullName>
    </submittedName>
</protein>
<keyword evidence="1" id="KW-1185">Reference proteome</keyword>
<evidence type="ECO:0000313" key="2">
    <source>
        <dbReference type="RefSeq" id="XP_075101705.1"/>
    </source>
</evidence>
<dbReference type="Proteomes" id="UP000790787">
    <property type="component" value="Chromosome 23"/>
</dbReference>
<gene>
    <name evidence="2" type="primary">LOC142177139</name>
</gene>
<dbReference type="RefSeq" id="XP_075101705.1">
    <property type="nucleotide sequence ID" value="XM_075245604.1"/>
</dbReference>
<accession>A0AC58TWW8</accession>
<proteinExistence type="predicted"/>
<name>A0AC58TWW8_TOBAC</name>
<reference evidence="2" key="2">
    <citation type="submission" date="2025-08" db="UniProtKB">
        <authorList>
            <consortium name="RefSeq"/>
        </authorList>
    </citation>
    <scope>IDENTIFICATION</scope>
    <source>
        <tissue evidence="2">Leaf</tissue>
    </source>
</reference>
<evidence type="ECO:0000313" key="1">
    <source>
        <dbReference type="Proteomes" id="UP000790787"/>
    </source>
</evidence>